<dbReference type="Pfam" id="PF00440">
    <property type="entry name" value="TetR_N"/>
    <property type="match status" value="1"/>
</dbReference>
<name>A0A556MGA3_9SPHI</name>
<evidence type="ECO:0000256" key="2">
    <source>
        <dbReference type="PROSITE-ProRule" id="PRU00335"/>
    </source>
</evidence>
<dbReference type="Proteomes" id="UP000318733">
    <property type="component" value="Unassembled WGS sequence"/>
</dbReference>
<dbReference type="Gene3D" id="1.10.357.10">
    <property type="entry name" value="Tetracycline Repressor, domain 2"/>
    <property type="match status" value="1"/>
</dbReference>
<organism evidence="4 5">
    <name type="scientific">Mucilaginibacter corticis</name>
    <dbReference type="NCBI Taxonomy" id="2597670"/>
    <lineage>
        <taxon>Bacteria</taxon>
        <taxon>Pseudomonadati</taxon>
        <taxon>Bacteroidota</taxon>
        <taxon>Sphingobacteriia</taxon>
        <taxon>Sphingobacteriales</taxon>
        <taxon>Sphingobacteriaceae</taxon>
        <taxon>Mucilaginibacter</taxon>
    </lineage>
</organism>
<dbReference type="AlphaFoldDB" id="A0A556MGA3"/>
<sequence>MPGKRNPEDRKKRLIKAVGDTLAERGHRHLGLNKIALRANVSKPMIYEYFDSLNGLLKTYISGKDTWIPYFQSLVLPENPTIEELRDCFIHMLHDQFHYFLEEKEMQKLVLWQISEYNPLMRATCENREREGIRILELADDHFKNTGISLKAVMALMVGGIYFNVLHDSAGAGTMAGIDISNDNDHFQLLKTMTQVVTWAFDAASKVKAMK</sequence>
<dbReference type="InterPro" id="IPR009057">
    <property type="entry name" value="Homeodomain-like_sf"/>
</dbReference>
<comment type="caution">
    <text evidence="4">The sequence shown here is derived from an EMBL/GenBank/DDBJ whole genome shotgun (WGS) entry which is preliminary data.</text>
</comment>
<dbReference type="GO" id="GO:0003677">
    <property type="term" value="F:DNA binding"/>
    <property type="evidence" value="ECO:0007669"/>
    <property type="project" value="UniProtKB-UniRule"/>
</dbReference>
<proteinExistence type="predicted"/>
<dbReference type="EMBL" id="VLPK01000004">
    <property type="protein sequence ID" value="TSJ38910.1"/>
    <property type="molecule type" value="Genomic_DNA"/>
</dbReference>
<keyword evidence="5" id="KW-1185">Reference proteome</keyword>
<dbReference type="SUPFAM" id="SSF46689">
    <property type="entry name" value="Homeodomain-like"/>
    <property type="match status" value="1"/>
</dbReference>
<evidence type="ECO:0000256" key="1">
    <source>
        <dbReference type="ARBA" id="ARBA00023125"/>
    </source>
</evidence>
<feature type="domain" description="HTH tetR-type" evidence="3">
    <location>
        <begin position="8"/>
        <end position="68"/>
    </location>
</feature>
<evidence type="ECO:0000313" key="5">
    <source>
        <dbReference type="Proteomes" id="UP000318733"/>
    </source>
</evidence>
<feature type="DNA-binding region" description="H-T-H motif" evidence="2">
    <location>
        <begin position="31"/>
        <end position="50"/>
    </location>
</feature>
<evidence type="ECO:0000313" key="4">
    <source>
        <dbReference type="EMBL" id="TSJ38910.1"/>
    </source>
</evidence>
<keyword evidence="1 2" id="KW-0238">DNA-binding</keyword>
<accession>A0A556MGA3</accession>
<dbReference type="InterPro" id="IPR001647">
    <property type="entry name" value="HTH_TetR"/>
</dbReference>
<dbReference type="RefSeq" id="WP_144250191.1">
    <property type="nucleotide sequence ID" value="NZ_VLPK01000004.1"/>
</dbReference>
<reference evidence="4 5" key="1">
    <citation type="submission" date="2019-07" db="EMBL/GenBank/DDBJ databases">
        <authorList>
            <person name="Huq M.A."/>
        </authorList>
    </citation>
    <scope>NUCLEOTIDE SEQUENCE [LARGE SCALE GENOMIC DNA]</scope>
    <source>
        <strain evidence="4 5">MAH-19</strain>
    </source>
</reference>
<gene>
    <name evidence="4" type="ORF">FO440_20645</name>
</gene>
<dbReference type="OrthoDB" id="836882at2"/>
<evidence type="ECO:0000259" key="3">
    <source>
        <dbReference type="PROSITE" id="PS50977"/>
    </source>
</evidence>
<dbReference type="PROSITE" id="PS50977">
    <property type="entry name" value="HTH_TETR_2"/>
    <property type="match status" value="1"/>
</dbReference>
<protein>
    <submittedName>
        <fullName evidence="4">TetR/AcrR family transcriptional regulator</fullName>
    </submittedName>
</protein>